<feature type="region of interest" description="Disordered" evidence="14">
    <location>
        <begin position="305"/>
        <end position="353"/>
    </location>
</feature>
<evidence type="ECO:0000256" key="13">
    <source>
        <dbReference type="PROSITE-ProRule" id="PRU00042"/>
    </source>
</evidence>
<keyword evidence="5" id="KW-0479">Metal-binding</keyword>
<dbReference type="GO" id="GO:0005737">
    <property type="term" value="C:cytoplasm"/>
    <property type="evidence" value="ECO:0007669"/>
    <property type="project" value="UniProtKB-SubCell"/>
</dbReference>
<dbReference type="Proteomes" id="UP000614601">
    <property type="component" value="Unassembled WGS sequence"/>
</dbReference>
<evidence type="ECO:0000259" key="15">
    <source>
        <dbReference type="PROSITE" id="PS50157"/>
    </source>
</evidence>
<dbReference type="GO" id="GO:0000981">
    <property type="term" value="F:DNA-binding transcription factor activity, RNA polymerase II-specific"/>
    <property type="evidence" value="ECO:0007669"/>
    <property type="project" value="TreeGrafter"/>
</dbReference>
<dbReference type="GO" id="GO:0000978">
    <property type="term" value="F:RNA polymerase II cis-regulatory region sequence-specific DNA binding"/>
    <property type="evidence" value="ECO:0007669"/>
    <property type="project" value="TreeGrafter"/>
</dbReference>
<evidence type="ECO:0000313" key="16">
    <source>
        <dbReference type="EMBL" id="CAD5217091.1"/>
    </source>
</evidence>
<keyword evidence="6" id="KW-0677">Repeat</keyword>
<dbReference type="FunFam" id="3.30.160.60:FF:000092">
    <property type="entry name" value="Early growth response protein 3"/>
    <property type="match status" value="1"/>
</dbReference>
<keyword evidence="11" id="KW-0804">Transcription</keyword>
<feature type="compositionally biased region" description="Low complexity" evidence="14">
    <location>
        <begin position="309"/>
        <end position="347"/>
    </location>
</feature>
<dbReference type="OrthoDB" id="10018191at2759"/>
<gene>
    <name evidence="16" type="ORF">BOKJ2_LOCUS6914</name>
</gene>
<evidence type="ECO:0000256" key="3">
    <source>
        <dbReference type="ARBA" id="ARBA00005682"/>
    </source>
</evidence>
<reference evidence="16" key="1">
    <citation type="submission" date="2020-09" db="EMBL/GenBank/DDBJ databases">
        <authorList>
            <person name="Kikuchi T."/>
        </authorList>
    </citation>
    <scope>NUCLEOTIDE SEQUENCE</scope>
    <source>
        <strain evidence="16">SH1</strain>
    </source>
</reference>
<feature type="region of interest" description="Disordered" evidence="14">
    <location>
        <begin position="502"/>
        <end position="539"/>
    </location>
</feature>
<dbReference type="SUPFAM" id="SSF57667">
    <property type="entry name" value="beta-beta-alpha zinc fingers"/>
    <property type="match status" value="2"/>
</dbReference>
<dbReference type="EMBL" id="CAJFCW020000003">
    <property type="protein sequence ID" value="CAG9107084.1"/>
    <property type="molecule type" value="Genomic_DNA"/>
</dbReference>
<evidence type="ECO:0000256" key="6">
    <source>
        <dbReference type="ARBA" id="ARBA00022737"/>
    </source>
</evidence>
<comment type="similarity">
    <text evidence="3">Belongs to the EGR C2H2-type zinc-finger protein family.</text>
</comment>
<dbReference type="PANTHER" id="PTHR23235">
    <property type="entry name" value="KRUEPPEL-LIKE TRANSCRIPTION FACTOR"/>
    <property type="match status" value="1"/>
</dbReference>
<keyword evidence="9" id="KW-0805">Transcription regulation</keyword>
<feature type="region of interest" description="Disordered" evidence="14">
    <location>
        <begin position="400"/>
        <end position="439"/>
    </location>
</feature>
<evidence type="ECO:0000256" key="7">
    <source>
        <dbReference type="ARBA" id="ARBA00022771"/>
    </source>
</evidence>
<dbReference type="InterPro" id="IPR036236">
    <property type="entry name" value="Znf_C2H2_sf"/>
</dbReference>
<dbReference type="GO" id="GO:0005634">
    <property type="term" value="C:nucleus"/>
    <property type="evidence" value="ECO:0007669"/>
    <property type="project" value="UniProtKB-SubCell"/>
</dbReference>
<evidence type="ECO:0000256" key="10">
    <source>
        <dbReference type="ARBA" id="ARBA00023125"/>
    </source>
</evidence>
<dbReference type="AlphaFoldDB" id="A0A811KP41"/>
<name>A0A811KP41_9BILA</name>
<feature type="compositionally biased region" description="Low complexity" evidence="14">
    <location>
        <begin position="521"/>
        <end position="532"/>
    </location>
</feature>
<feature type="compositionally biased region" description="Basic and acidic residues" evidence="14">
    <location>
        <begin position="426"/>
        <end position="439"/>
    </location>
</feature>
<feature type="compositionally biased region" description="Polar residues" evidence="14">
    <location>
        <begin position="153"/>
        <end position="165"/>
    </location>
</feature>
<accession>A0A811KP41</accession>
<feature type="compositionally biased region" description="Basic and acidic residues" evidence="14">
    <location>
        <begin position="217"/>
        <end position="231"/>
    </location>
</feature>
<feature type="region of interest" description="Disordered" evidence="14">
    <location>
        <begin position="211"/>
        <end position="250"/>
    </location>
</feature>
<comment type="subcellular location">
    <subcellularLocation>
        <location evidence="2">Cytoplasm</location>
    </subcellularLocation>
    <subcellularLocation>
        <location evidence="1">Nucleus</location>
    </subcellularLocation>
</comment>
<dbReference type="EMBL" id="CAJFDH010000003">
    <property type="protein sequence ID" value="CAD5217091.1"/>
    <property type="molecule type" value="Genomic_DNA"/>
</dbReference>
<dbReference type="InterPro" id="IPR013087">
    <property type="entry name" value="Znf_C2H2_type"/>
</dbReference>
<evidence type="ECO:0000256" key="1">
    <source>
        <dbReference type="ARBA" id="ARBA00004123"/>
    </source>
</evidence>
<sequence length="539" mass="59330">MTSKILSESPPFDSSNRPVDEWDRLVMMSPTVAQHQRKPVTMLDKPAKIEIKKPEGTLKTPDGRQITLKNNQQMNCLRLVETSDCLRTPTMTRTPTISSPLKTAASLVHADDLNTPSLFGDHEPLLTANIEISTVVSQSTTTAQTTTAQSTADGNLSNADPANIQSKDHKTNATFTIKGSFSTSPGLSTTLFQFSPIVEHFLQQSFKSPNLFNVDGKSQENEMDKDKKPDTSDYMVPKCSSGKCSTSSEPTFSSQHLNYTQIKEEPSHSQGPPVGYQIHQSFSCSVVPYSETQLSRSSFEAQSFTNVTPSGSNAPSASSSRPGSTINSGTSTFNTSSMNISTTNSGSLNSTMSGTMNSSIMSGAFQPKIEPMDEFYPMSQYPGTSMFSEEYYDTNPMPIPDSHSSGTSPVPTARRRMGNRPSKTPLQDRPHKCPMKDCDRRFSRSDELTRHIRIHTGQKPFQCRICSRSFSRSDHLTTHVRTHTGEKPFTCDVCGRKFARSDERKRHAKVHSKQKNGRRQSISSVGSGSSLSNLPGFDQ</sequence>
<feature type="domain" description="C2H2-type" evidence="15">
    <location>
        <begin position="431"/>
        <end position="460"/>
    </location>
</feature>
<keyword evidence="17" id="KW-1185">Reference proteome</keyword>
<evidence type="ECO:0000256" key="2">
    <source>
        <dbReference type="ARBA" id="ARBA00004496"/>
    </source>
</evidence>
<dbReference type="Gene3D" id="3.30.160.60">
    <property type="entry name" value="Classic Zinc Finger"/>
    <property type="match status" value="3"/>
</dbReference>
<dbReference type="PANTHER" id="PTHR23235:SF60">
    <property type="entry name" value="STRIPE, ISOFORM D"/>
    <property type="match status" value="1"/>
</dbReference>
<keyword evidence="10" id="KW-0238">DNA-binding</keyword>
<evidence type="ECO:0000256" key="11">
    <source>
        <dbReference type="ARBA" id="ARBA00023163"/>
    </source>
</evidence>
<evidence type="ECO:0000256" key="4">
    <source>
        <dbReference type="ARBA" id="ARBA00022490"/>
    </source>
</evidence>
<keyword evidence="7 13" id="KW-0863">Zinc-finger</keyword>
<keyword evidence="8" id="KW-0862">Zinc</keyword>
<evidence type="ECO:0000313" key="17">
    <source>
        <dbReference type="Proteomes" id="UP000614601"/>
    </source>
</evidence>
<dbReference type="Pfam" id="PF00096">
    <property type="entry name" value="zf-C2H2"/>
    <property type="match status" value="3"/>
</dbReference>
<evidence type="ECO:0000256" key="5">
    <source>
        <dbReference type="ARBA" id="ARBA00022723"/>
    </source>
</evidence>
<dbReference type="Proteomes" id="UP000783686">
    <property type="component" value="Unassembled WGS sequence"/>
</dbReference>
<keyword evidence="4" id="KW-0963">Cytoplasm</keyword>
<dbReference type="PROSITE" id="PS50157">
    <property type="entry name" value="ZINC_FINGER_C2H2_2"/>
    <property type="match status" value="3"/>
</dbReference>
<feature type="domain" description="C2H2-type" evidence="15">
    <location>
        <begin position="461"/>
        <end position="488"/>
    </location>
</feature>
<feature type="compositionally biased region" description="Basic residues" evidence="14">
    <location>
        <begin position="506"/>
        <end position="518"/>
    </location>
</feature>
<evidence type="ECO:0000256" key="12">
    <source>
        <dbReference type="ARBA" id="ARBA00023242"/>
    </source>
</evidence>
<dbReference type="GO" id="GO:0008270">
    <property type="term" value="F:zinc ion binding"/>
    <property type="evidence" value="ECO:0007669"/>
    <property type="project" value="UniProtKB-KW"/>
</dbReference>
<feature type="compositionally biased region" description="Low complexity" evidence="14">
    <location>
        <begin position="143"/>
        <end position="152"/>
    </location>
</feature>
<organism evidence="16 17">
    <name type="scientific">Bursaphelenchus okinawaensis</name>
    <dbReference type="NCBI Taxonomy" id="465554"/>
    <lineage>
        <taxon>Eukaryota</taxon>
        <taxon>Metazoa</taxon>
        <taxon>Ecdysozoa</taxon>
        <taxon>Nematoda</taxon>
        <taxon>Chromadorea</taxon>
        <taxon>Rhabditida</taxon>
        <taxon>Tylenchina</taxon>
        <taxon>Tylenchomorpha</taxon>
        <taxon>Aphelenchoidea</taxon>
        <taxon>Aphelenchoididae</taxon>
        <taxon>Bursaphelenchus</taxon>
    </lineage>
</organism>
<proteinExistence type="inferred from homology"/>
<feature type="region of interest" description="Disordered" evidence="14">
    <location>
        <begin position="143"/>
        <end position="167"/>
    </location>
</feature>
<keyword evidence="12" id="KW-0539">Nucleus</keyword>
<feature type="domain" description="C2H2-type" evidence="15">
    <location>
        <begin position="489"/>
        <end position="516"/>
    </location>
</feature>
<evidence type="ECO:0000256" key="8">
    <source>
        <dbReference type="ARBA" id="ARBA00022833"/>
    </source>
</evidence>
<evidence type="ECO:0000256" key="9">
    <source>
        <dbReference type="ARBA" id="ARBA00023015"/>
    </source>
</evidence>
<dbReference type="SMART" id="SM00355">
    <property type="entry name" value="ZnF_C2H2"/>
    <property type="match status" value="3"/>
</dbReference>
<comment type="caution">
    <text evidence="16">The sequence shown here is derived from an EMBL/GenBank/DDBJ whole genome shotgun (WGS) entry which is preliminary data.</text>
</comment>
<evidence type="ECO:0000256" key="14">
    <source>
        <dbReference type="SAM" id="MobiDB-lite"/>
    </source>
</evidence>
<dbReference type="PROSITE" id="PS00028">
    <property type="entry name" value="ZINC_FINGER_C2H2_1"/>
    <property type="match status" value="3"/>
</dbReference>
<protein>
    <recommendedName>
        <fullName evidence="15">C2H2-type domain-containing protein</fullName>
    </recommendedName>
</protein>